<dbReference type="InterPro" id="IPR011057">
    <property type="entry name" value="Mss4-like_sf"/>
</dbReference>
<dbReference type="Proteomes" id="UP000289792">
    <property type="component" value="Unassembled WGS sequence"/>
</dbReference>
<feature type="chain" id="PRO_5020990976" description="peptide-methionine (R)-S-oxide reductase" evidence="4">
    <location>
        <begin position="21"/>
        <end position="163"/>
    </location>
</feature>
<keyword evidence="4" id="KW-0732">Signal</keyword>
<dbReference type="EC" id="1.8.4.12" evidence="1"/>
<dbReference type="PANTHER" id="PTHR10173">
    <property type="entry name" value="METHIONINE SULFOXIDE REDUCTASE"/>
    <property type="match status" value="1"/>
</dbReference>
<dbReference type="PROSITE" id="PS51257">
    <property type="entry name" value="PROKAR_LIPOPROTEIN"/>
    <property type="match status" value="1"/>
</dbReference>
<dbReference type="InterPro" id="IPR028427">
    <property type="entry name" value="Met_Sox_Rdtase_MsrB"/>
</dbReference>
<dbReference type="PROSITE" id="PS51790">
    <property type="entry name" value="MSRB"/>
    <property type="match status" value="1"/>
</dbReference>
<comment type="caution">
    <text evidence="6">The sequence shown here is derived from an EMBL/GenBank/DDBJ whole genome shotgun (WGS) entry which is preliminary data.</text>
</comment>
<sequence>MKTLPLILLLSIIFSCNSSAQKKDSDTPKTKEFKVSKTDAEWKAQLTAEQYHVLRKAGTERAFSSPLNDNHDVGTYVCAACKTPLYKSEHKFDSGTGWPSFDRVIEGNVAFSTDKKLGYMRNEEHCATCGGHLGHVFDDGPRKTTGKRHCINGDALEFVPAKK</sequence>
<evidence type="ECO:0000256" key="2">
    <source>
        <dbReference type="ARBA" id="ARBA00023002"/>
    </source>
</evidence>
<evidence type="ECO:0000313" key="6">
    <source>
        <dbReference type="EMBL" id="RXJ51377.1"/>
    </source>
</evidence>
<dbReference type="GO" id="GO:0033743">
    <property type="term" value="F:peptide-methionine (R)-S-oxide reductase activity"/>
    <property type="evidence" value="ECO:0007669"/>
    <property type="project" value="UniProtKB-EC"/>
</dbReference>
<protein>
    <recommendedName>
        <fullName evidence="1">peptide-methionine (R)-S-oxide reductase</fullName>
        <ecNumber evidence="1">1.8.4.12</ecNumber>
    </recommendedName>
</protein>
<keyword evidence="7" id="KW-1185">Reference proteome</keyword>
<dbReference type="InterPro" id="IPR002579">
    <property type="entry name" value="Met_Sox_Rdtase_MsrB_dom"/>
</dbReference>
<dbReference type="RefSeq" id="WP_129016375.1">
    <property type="nucleotide sequence ID" value="NZ_SDDZ01000002.1"/>
</dbReference>
<accession>A0A4Q0XKY9</accession>
<evidence type="ECO:0000256" key="4">
    <source>
        <dbReference type="SAM" id="SignalP"/>
    </source>
</evidence>
<dbReference type="AlphaFoldDB" id="A0A4Q0XKY9"/>
<dbReference type="PANTHER" id="PTHR10173:SF57">
    <property type="entry name" value="PEPTIDE-METHIONINE (R)-S-OXIDE REDUCTASE"/>
    <property type="match status" value="1"/>
</dbReference>
<dbReference type="Pfam" id="PF01641">
    <property type="entry name" value="SelR"/>
    <property type="match status" value="1"/>
</dbReference>
<dbReference type="GO" id="GO:0030091">
    <property type="term" value="P:protein repair"/>
    <property type="evidence" value="ECO:0007669"/>
    <property type="project" value="InterPro"/>
</dbReference>
<evidence type="ECO:0000313" key="7">
    <source>
        <dbReference type="Proteomes" id="UP000289792"/>
    </source>
</evidence>
<proteinExistence type="predicted"/>
<name>A0A4Q0XKY9_9FLAO</name>
<evidence type="ECO:0000256" key="3">
    <source>
        <dbReference type="ARBA" id="ARBA00048488"/>
    </source>
</evidence>
<keyword evidence="2 6" id="KW-0560">Oxidoreductase</keyword>
<organism evidence="6 7">
    <name type="scientific">Gelidibacter gilvus</name>
    <dbReference type="NCBI Taxonomy" id="59602"/>
    <lineage>
        <taxon>Bacteria</taxon>
        <taxon>Pseudomonadati</taxon>
        <taxon>Bacteroidota</taxon>
        <taxon>Flavobacteriia</taxon>
        <taxon>Flavobacteriales</taxon>
        <taxon>Flavobacteriaceae</taxon>
        <taxon>Gelidibacter</taxon>
    </lineage>
</organism>
<evidence type="ECO:0000256" key="1">
    <source>
        <dbReference type="ARBA" id="ARBA00012499"/>
    </source>
</evidence>
<reference evidence="6 7" key="1">
    <citation type="submission" date="2019-01" db="EMBL/GenBank/DDBJ databases">
        <title>Genome sequence of the Antarctic species Gelidibacter gilvus ACAM 158(T).</title>
        <authorList>
            <person name="Bowman J.P."/>
        </authorList>
    </citation>
    <scope>NUCLEOTIDE SEQUENCE [LARGE SCALE GENOMIC DNA]</scope>
    <source>
        <strain evidence="6 7">IC158</strain>
    </source>
</reference>
<dbReference type="GO" id="GO:0005737">
    <property type="term" value="C:cytoplasm"/>
    <property type="evidence" value="ECO:0007669"/>
    <property type="project" value="TreeGrafter"/>
</dbReference>
<dbReference type="SUPFAM" id="SSF51316">
    <property type="entry name" value="Mss4-like"/>
    <property type="match status" value="1"/>
</dbReference>
<comment type="catalytic activity">
    <reaction evidence="3">
        <text>L-methionyl-[protein] + [thioredoxin]-disulfide + H2O = L-methionyl-(R)-S-oxide-[protein] + [thioredoxin]-dithiol</text>
        <dbReference type="Rhea" id="RHEA:24164"/>
        <dbReference type="Rhea" id="RHEA-COMP:10698"/>
        <dbReference type="Rhea" id="RHEA-COMP:10700"/>
        <dbReference type="Rhea" id="RHEA-COMP:12313"/>
        <dbReference type="Rhea" id="RHEA-COMP:12314"/>
        <dbReference type="ChEBI" id="CHEBI:15377"/>
        <dbReference type="ChEBI" id="CHEBI:16044"/>
        <dbReference type="ChEBI" id="CHEBI:29950"/>
        <dbReference type="ChEBI" id="CHEBI:45764"/>
        <dbReference type="ChEBI" id="CHEBI:50058"/>
        <dbReference type="EC" id="1.8.4.12"/>
    </reaction>
</comment>
<feature type="domain" description="MsrB" evidence="5">
    <location>
        <begin position="39"/>
        <end position="161"/>
    </location>
</feature>
<evidence type="ECO:0000259" key="5">
    <source>
        <dbReference type="PROSITE" id="PS51790"/>
    </source>
</evidence>
<dbReference type="EMBL" id="SDDZ01000002">
    <property type="protein sequence ID" value="RXJ51377.1"/>
    <property type="molecule type" value="Genomic_DNA"/>
</dbReference>
<dbReference type="NCBIfam" id="TIGR00357">
    <property type="entry name" value="peptide-methionine (R)-S-oxide reductase MsrB"/>
    <property type="match status" value="1"/>
</dbReference>
<dbReference type="OrthoDB" id="4174719at2"/>
<dbReference type="GO" id="GO:0006979">
    <property type="term" value="P:response to oxidative stress"/>
    <property type="evidence" value="ECO:0007669"/>
    <property type="project" value="InterPro"/>
</dbReference>
<gene>
    <name evidence="6" type="primary">msrB</name>
    <name evidence="6" type="ORF">ESZ48_05780</name>
</gene>
<feature type="signal peptide" evidence="4">
    <location>
        <begin position="1"/>
        <end position="20"/>
    </location>
</feature>
<dbReference type="Gene3D" id="2.170.150.20">
    <property type="entry name" value="Peptide methionine sulfoxide reductase"/>
    <property type="match status" value="1"/>
</dbReference>